<reference evidence="1 2" key="1">
    <citation type="submission" date="2019-03" db="EMBL/GenBank/DDBJ databases">
        <title>Genomic Encyclopedia of Type Strains, Phase IV (KMG-IV): sequencing the most valuable type-strain genomes for metagenomic binning, comparative biology and taxonomic classification.</title>
        <authorList>
            <person name="Goeker M."/>
        </authorList>
    </citation>
    <scope>NUCLEOTIDE SEQUENCE [LARGE SCALE GENOMIC DNA]</scope>
    <source>
        <strain evidence="1 2">DSM 103792</strain>
    </source>
</reference>
<protein>
    <submittedName>
        <fullName evidence="1">Uncharacterized protein</fullName>
    </submittedName>
</protein>
<evidence type="ECO:0000313" key="1">
    <source>
        <dbReference type="EMBL" id="TDQ44213.1"/>
    </source>
</evidence>
<dbReference type="EMBL" id="SNYM01000025">
    <property type="protein sequence ID" value="TDQ44213.1"/>
    <property type="molecule type" value="Genomic_DNA"/>
</dbReference>
<accession>A0A4R6UG81</accession>
<keyword evidence="2" id="KW-1185">Reference proteome</keyword>
<sequence>MRCSEKFAGSEFSCNPKGEPHGCGEQSLFTTCKLRFLRPYSRTSLSPGLFLRWLLEIAGNKKPDHRRNDVPVLLFRHPNQRALRLTSWLVAAANPVAT</sequence>
<dbReference type="AlphaFoldDB" id="A0A4R6UG81"/>
<gene>
    <name evidence="1" type="ORF">EV696_12524</name>
</gene>
<name>A0A4R6UG81_9GAMM</name>
<organism evidence="1 2">
    <name type="scientific">Permianibacter aggregans</name>
    <dbReference type="NCBI Taxonomy" id="1510150"/>
    <lineage>
        <taxon>Bacteria</taxon>
        <taxon>Pseudomonadati</taxon>
        <taxon>Pseudomonadota</taxon>
        <taxon>Gammaproteobacteria</taxon>
        <taxon>Pseudomonadales</taxon>
        <taxon>Pseudomonadaceae</taxon>
        <taxon>Permianibacter</taxon>
    </lineage>
</organism>
<evidence type="ECO:0000313" key="2">
    <source>
        <dbReference type="Proteomes" id="UP000295375"/>
    </source>
</evidence>
<dbReference type="Proteomes" id="UP000295375">
    <property type="component" value="Unassembled WGS sequence"/>
</dbReference>
<comment type="caution">
    <text evidence="1">The sequence shown here is derived from an EMBL/GenBank/DDBJ whole genome shotgun (WGS) entry which is preliminary data.</text>
</comment>
<proteinExistence type="predicted"/>